<dbReference type="EMBL" id="JAQQAF010000002">
    <property type="protein sequence ID" value="KAJ8505774.1"/>
    <property type="molecule type" value="Genomic_DNA"/>
</dbReference>
<name>A0AAV8RSZ7_ENSVE</name>
<protein>
    <submittedName>
        <fullName evidence="1">Uncharacterized protein</fullName>
    </submittedName>
</protein>
<proteinExistence type="predicted"/>
<dbReference type="AlphaFoldDB" id="A0AAV8RSZ7"/>
<keyword evidence="2" id="KW-1185">Reference proteome</keyword>
<dbReference type="Proteomes" id="UP001222027">
    <property type="component" value="Unassembled WGS sequence"/>
</dbReference>
<reference evidence="1 2" key="1">
    <citation type="submission" date="2022-12" db="EMBL/GenBank/DDBJ databases">
        <title>Chromosome-scale assembly of the Ensete ventricosum genome.</title>
        <authorList>
            <person name="Dussert Y."/>
            <person name="Stocks J."/>
            <person name="Wendawek A."/>
            <person name="Woldeyes F."/>
            <person name="Nichols R.A."/>
            <person name="Borrell J.S."/>
        </authorList>
    </citation>
    <scope>NUCLEOTIDE SEQUENCE [LARGE SCALE GENOMIC DNA]</scope>
    <source>
        <strain evidence="2">cv. Maze</strain>
        <tissue evidence="1">Seeds</tissue>
    </source>
</reference>
<organism evidence="1 2">
    <name type="scientific">Ensete ventricosum</name>
    <name type="common">Abyssinian banana</name>
    <name type="synonym">Musa ensete</name>
    <dbReference type="NCBI Taxonomy" id="4639"/>
    <lineage>
        <taxon>Eukaryota</taxon>
        <taxon>Viridiplantae</taxon>
        <taxon>Streptophyta</taxon>
        <taxon>Embryophyta</taxon>
        <taxon>Tracheophyta</taxon>
        <taxon>Spermatophyta</taxon>
        <taxon>Magnoliopsida</taxon>
        <taxon>Liliopsida</taxon>
        <taxon>Zingiberales</taxon>
        <taxon>Musaceae</taxon>
        <taxon>Ensete</taxon>
    </lineage>
</organism>
<sequence>MRLMELPLFCMQQRTGSGGGRKKMMSPGFSFPHDLYLCGGAGTPSSLQNPKARRHSETTEETSALRLLAAASIAVAQVERRQWWKPLLHRFLLQLRKAVMPLAAAFLREISFRCLHPSVDPPVTVLCRPGQQPGNNAFSWLPRARSVV</sequence>
<gene>
    <name evidence="1" type="ORF">OPV22_006660</name>
</gene>
<evidence type="ECO:0000313" key="2">
    <source>
        <dbReference type="Proteomes" id="UP001222027"/>
    </source>
</evidence>
<accession>A0AAV8RSZ7</accession>
<evidence type="ECO:0000313" key="1">
    <source>
        <dbReference type="EMBL" id="KAJ8505774.1"/>
    </source>
</evidence>
<comment type="caution">
    <text evidence="1">The sequence shown here is derived from an EMBL/GenBank/DDBJ whole genome shotgun (WGS) entry which is preliminary data.</text>
</comment>